<evidence type="ECO:0000256" key="10">
    <source>
        <dbReference type="ARBA" id="ARBA00023303"/>
    </source>
</evidence>
<evidence type="ECO:0000256" key="4">
    <source>
        <dbReference type="ARBA" id="ARBA00022989"/>
    </source>
</evidence>
<dbReference type="EMBL" id="GG666745">
    <property type="protein sequence ID" value="EEN42129.1"/>
    <property type="molecule type" value="Genomic_DNA"/>
</dbReference>
<keyword evidence="5" id="KW-0406">Ion transport</keyword>
<evidence type="ECO:0000256" key="6">
    <source>
        <dbReference type="ARBA" id="ARBA00023136"/>
    </source>
</evidence>
<keyword evidence="11" id="KW-0175">Coiled coil</keyword>
<keyword evidence="8" id="KW-0325">Glycoprotein</keyword>
<feature type="compositionally biased region" description="Low complexity" evidence="12">
    <location>
        <begin position="712"/>
        <end position="731"/>
    </location>
</feature>
<dbReference type="InParanoid" id="C3ZZA6"/>
<dbReference type="InterPro" id="IPR019594">
    <property type="entry name" value="Glu/Gly-bd"/>
</dbReference>
<proteinExistence type="predicted"/>
<dbReference type="SUPFAM" id="SSF53850">
    <property type="entry name" value="Periplasmic binding protein-like II"/>
    <property type="match status" value="1"/>
</dbReference>
<dbReference type="GO" id="GO:0016020">
    <property type="term" value="C:membrane"/>
    <property type="evidence" value="ECO:0007669"/>
    <property type="project" value="UniProtKB-SubCell"/>
</dbReference>
<feature type="region of interest" description="Disordered" evidence="12">
    <location>
        <begin position="924"/>
        <end position="976"/>
    </location>
</feature>
<feature type="compositionally biased region" description="Basic and acidic residues" evidence="12">
    <location>
        <begin position="823"/>
        <end position="840"/>
    </location>
</feature>
<keyword evidence="9" id="KW-1071">Ligand-gated ion channel</keyword>
<evidence type="ECO:0000313" key="14">
    <source>
        <dbReference type="EMBL" id="EEN42129.1"/>
    </source>
</evidence>
<feature type="compositionally biased region" description="Low complexity" evidence="12">
    <location>
        <begin position="1044"/>
        <end position="1057"/>
    </location>
</feature>
<comment type="subcellular location">
    <subcellularLocation>
        <location evidence="1">Membrane</location>
        <topology evidence="1">Multi-pass membrane protein</topology>
    </subcellularLocation>
</comment>
<gene>
    <name evidence="14" type="ORF">BRAFLDRAFT_110001</name>
</gene>
<keyword evidence="10" id="KW-0407">Ion channel</keyword>
<feature type="compositionally biased region" description="Polar residues" evidence="12">
    <location>
        <begin position="593"/>
        <end position="606"/>
    </location>
</feature>
<keyword evidence="3" id="KW-0812">Transmembrane</keyword>
<keyword evidence="6" id="KW-0472">Membrane</keyword>
<keyword evidence="2" id="KW-0813">Transport</keyword>
<feature type="compositionally biased region" description="Basic residues" evidence="12">
    <location>
        <begin position="1024"/>
        <end position="1043"/>
    </location>
</feature>
<organism>
    <name type="scientific">Branchiostoma floridae</name>
    <name type="common">Florida lancelet</name>
    <name type="synonym">Amphioxus</name>
    <dbReference type="NCBI Taxonomy" id="7739"/>
    <lineage>
        <taxon>Eukaryota</taxon>
        <taxon>Metazoa</taxon>
        <taxon>Chordata</taxon>
        <taxon>Cephalochordata</taxon>
        <taxon>Leptocardii</taxon>
        <taxon>Amphioxiformes</taxon>
        <taxon>Branchiostomatidae</taxon>
        <taxon>Branchiostoma</taxon>
    </lineage>
</organism>
<evidence type="ECO:0000256" key="11">
    <source>
        <dbReference type="SAM" id="Coils"/>
    </source>
</evidence>
<evidence type="ECO:0000256" key="3">
    <source>
        <dbReference type="ARBA" id="ARBA00022692"/>
    </source>
</evidence>
<feature type="compositionally biased region" description="Basic residues" evidence="12">
    <location>
        <begin position="849"/>
        <end position="859"/>
    </location>
</feature>
<feature type="domain" description="Ionotropic glutamate receptor L-glutamate and glycine-binding" evidence="13">
    <location>
        <begin position="319"/>
        <end position="379"/>
    </location>
</feature>
<evidence type="ECO:0000256" key="5">
    <source>
        <dbReference type="ARBA" id="ARBA00023065"/>
    </source>
</evidence>
<dbReference type="eggNOG" id="KOG1052">
    <property type="taxonomic scope" value="Eukaryota"/>
</dbReference>
<dbReference type="PANTHER" id="PTHR35538:SF3">
    <property type="entry name" value="C-TYPE LECTIN DOMAIN-CONTAINING PROTEIN"/>
    <property type="match status" value="1"/>
</dbReference>
<feature type="region of interest" description="Disordered" evidence="12">
    <location>
        <begin position="1016"/>
        <end position="1059"/>
    </location>
</feature>
<evidence type="ECO:0000256" key="1">
    <source>
        <dbReference type="ARBA" id="ARBA00004141"/>
    </source>
</evidence>
<dbReference type="Pfam" id="PF10613">
    <property type="entry name" value="Lig_chan-Glu_bd"/>
    <property type="match status" value="1"/>
</dbReference>
<feature type="compositionally biased region" description="Basic residues" evidence="12">
    <location>
        <begin position="745"/>
        <end position="754"/>
    </location>
</feature>
<reference evidence="14" key="1">
    <citation type="journal article" date="2008" name="Nature">
        <title>The amphioxus genome and the evolution of the chordate karyotype.</title>
        <authorList>
            <consortium name="US DOE Joint Genome Institute (JGI-PGF)"/>
            <person name="Putnam N.H."/>
            <person name="Butts T."/>
            <person name="Ferrier D.E.K."/>
            <person name="Furlong R.F."/>
            <person name="Hellsten U."/>
            <person name="Kawashima T."/>
            <person name="Robinson-Rechavi M."/>
            <person name="Shoguchi E."/>
            <person name="Terry A."/>
            <person name="Yu J.-K."/>
            <person name="Benito-Gutierrez E.L."/>
            <person name="Dubchak I."/>
            <person name="Garcia-Fernandez J."/>
            <person name="Gibson-Brown J.J."/>
            <person name="Grigoriev I.V."/>
            <person name="Horton A.C."/>
            <person name="de Jong P.J."/>
            <person name="Jurka J."/>
            <person name="Kapitonov V.V."/>
            <person name="Kohara Y."/>
            <person name="Kuroki Y."/>
            <person name="Lindquist E."/>
            <person name="Lucas S."/>
            <person name="Osoegawa K."/>
            <person name="Pennacchio L.A."/>
            <person name="Salamov A.A."/>
            <person name="Satou Y."/>
            <person name="Sauka-Spengler T."/>
            <person name="Schmutz J."/>
            <person name="Shin-I T."/>
            <person name="Toyoda A."/>
            <person name="Bronner-Fraser M."/>
            <person name="Fujiyama A."/>
            <person name="Holland L.Z."/>
            <person name="Holland P.W.H."/>
            <person name="Satoh N."/>
            <person name="Rokhsar D.S."/>
        </authorList>
    </citation>
    <scope>NUCLEOTIDE SEQUENCE [LARGE SCALE GENOMIC DNA]</scope>
    <source>
        <strain evidence="14">S238N-H82</strain>
        <tissue evidence="14">Testes</tissue>
    </source>
</reference>
<feature type="compositionally biased region" description="Polar residues" evidence="12">
    <location>
        <begin position="785"/>
        <end position="796"/>
    </location>
</feature>
<dbReference type="Gene3D" id="3.40.190.10">
    <property type="entry name" value="Periplasmic binding protein-like II"/>
    <property type="match status" value="1"/>
</dbReference>
<name>C3ZZA6_BRAFL</name>
<sequence length="1316" mass="145848">MEAGTLQSLGVRHAGTFLLFSYLMWGTHETAEATVRRIRIAIAVNLESSLSLARPTVLSAGSLRGHCGSEPPGYSASPGAIFDAQGSDEEVAFQAGVHDVNRKRQLFDHTQAAIETKVTYLGNLGPYAAAFQDFNRIQTILGTSPENKMAMTIFRVPPVPRTDYDGNIFRLLSRIEADGVKLSNVLILCDGPNTLQLLAQAFVSGPVREGSFWLIGNPEVSDDDIKNTIGTARGVITTISHVLDLSDAARDLISTLPAKITRDFIQNGGKTVIPYSKRTWKGSLGRVVFGPSGHNSRAEYKFLSLKTVNKTAKFVPDIPFVFEQVRSSGVEYDGFSIDVIKELSKTLNFSFVVYGVADQKYGAPRADGTWNGMIGDVVNKAWRKVLRDDGPLLPEEWRLPHGPLPARPDYSRVSRGHSYPQDQRRLDRERKLHKAWKLSRLSDSYSGAHQNHSELYIEHGGVSGWVSQPLSFVPIVGFPPFNVRSVRGTDVRDHLHNPRGLCHGCVRLICDPSYLAAEHPERVGGGYLYGEERGRKWPLGGAWWGGPPRTHPAAPGDCDTAAGRMKHPHRSDRSDQPLPRLPSHAGFPRAGKSPQTTGTRPSSDQGSGRGSAVFLPKVGSPAQLRARSSSTGKDPDAVDLESVNLPRIAGLTSGPTPQDFREDSDLDSDRMDITSISEDGADAETSLSQQISGKLHVIDEDIEGMVNKMRPGSADSGLGSTLSGGTLSDDTGYAHSRRRADIARKQGKHVRWKRQPVQIEFLKEPPLEETSPLPPSPQPSDRETTSPSPDMTSASPDSERTDRVGSVELPPLPNLPDLQAEGEDTKEKQSEENIEQKGSEESVQSAKTTMKRRPKPKPKTWRDLIKPVHSAPRSRSAKGHVGDDVLDDALPDDDPLDYLAKYCIVRPNRLPTYEAVFTWYAKGPQEDDEVSAGRTAFNQSKKLRSSSSSLKSDKGIDAASDQKMGPREMFNDTPQSYKEKVKSKIEYLLGKQDDLQMELHQLRGDLVRSIAGEARRPGALSSVKTKKGKSKGKKKSRRSKAKKSGVSGASSAVSKSAQLRRMGDKELLASLTKPERETLEAVFQVKKVKAEMMSREDRIRKLETRITNLRDEIRRADWKLTRQREADMRQFTQSPGFRRAQSSRYRTLHPEVDVELEVEDLKEALFQVNSHLSAKELDFISHVLDIPGRGRLNLKLFSAVAALSERITEVEPFVTKLIDKMDFEALSVKMERCKEMFRLLSDQYQDTPPGTVKTHALGVEMAAGGLRNEHIKRVLCKLDREGTGLVDFLTYLIHIPLFIEIHERIVDDPLDSDRFR</sequence>
<protein>
    <recommendedName>
        <fullName evidence="13">Ionotropic glutamate receptor L-glutamate and glycine-binding domain-containing protein</fullName>
    </recommendedName>
</protein>
<dbReference type="PANTHER" id="PTHR35538">
    <property type="entry name" value="LIG_CHAN-GLU_BD DOMAIN-CONTAINING PROTEIN"/>
    <property type="match status" value="1"/>
</dbReference>
<dbReference type="GO" id="GO:0015276">
    <property type="term" value="F:ligand-gated monoatomic ion channel activity"/>
    <property type="evidence" value="ECO:0007669"/>
    <property type="project" value="InterPro"/>
</dbReference>
<keyword evidence="7" id="KW-0675">Receptor</keyword>
<dbReference type="SMART" id="SM00918">
    <property type="entry name" value="Lig_chan-Glu_bd"/>
    <property type="match status" value="1"/>
</dbReference>
<feature type="compositionally biased region" description="Basic and acidic residues" evidence="12">
    <location>
        <begin position="659"/>
        <end position="672"/>
    </location>
</feature>
<evidence type="ECO:0000256" key="2">
    <source>
        <dbReference type="ARBA" id="ARBA00022448"/>
    </source>
</evidence>
<accession>C3ZZA6</accession>
<feature type="region of interest" description="Disordered" evidence="12">
    <location>
        <begin position="707"/>
        <end position="892"/>
    </location>
</feature>
<evidence type="ECO:0000256" key="12">
    <source>
        <dbReference type="SAM" id="MobiDB-lite"/>
    </source>
</evidence>
<keyword evidence="4" id="KW-1133">Transmembrane helix</keyword>
<feature type="coiled-coil region" evidence="11">
    <location>
        <begin position="1085"/>
        <end position="1119"/>
    </location>
</feature>
<evidence type="ECO:0000256" key="8">
    <source>
        <dbReference type="ARBA" id="ARBA00023180"/>
    </source>
</evidence>
<evidence type="ECO:0000259" key="13">
    <source>
        <dbReference type="SMART" id="SM00918"/>
    </source>
</evidence>
<dbReference type="Gene3D" id="3.40.50.2300">
    <property type="match status" value="1"/>
</dbReference>
<evidence type="ECO:0000256" key="7">
    <source>
        <dbReference type="ARBA" id="ARBA00023170"/>
    </source>
</evidence>
<evidence type="ECO:0000256" key="9">
    <source>
        <dbReference type="ARBA" id="ARBA00023286"/>
    </source>
</evidence>
<feature type="region of interest" description="Disordered" evidence="12">
    <location>
        <begin position="546"/>
        <end position="672"/>
    </location>
</feature>